<gene>
    <name evidence="2" type="ORF">HMPREF9136_1140</name>
</gene>
<dbReference type="NCBIfam" id="TIGR00341">
    <property type="entry name" value="TIGR00341 family protein"/>
    <property type="match status" value="1"/>
</dbReference>
<dbReference type="Proteomes" id="UP000007820">
    <property type="component" value="Unassembled WGS sequence"/>
</dbReference>
<evidence type="ECO:0000313" key="3">
    <source>
        <dbReference type="Proteomes" id="UP000007820"/>
    </source>
</evidence>
<dbReference type="AlphaFoldDB" id="F9D2R2"/>
<dbReference type="PANTHER" id="PTHR20992:SF9">
    <property type="entry name" value="AT15442P-RELATED"/>
    <property type="match status" value="1"/>
</dbReference>
<protein>
    <submittedName>
        <fullName evidence="2">Integral membrane protein</fullName>
    </submittedName>
</protein>
<dbReference type="Pfam" id="PF04087">
    <property type="entry name" value="DUF389"/>
    <property type="match status" value="1"/>
</dbReference>
<dbReference type="eggNOG" id="COG1808">
    <property type="taxonomic scope" value="Bacteria"/>
</dbReference>
<organism evidence="2 3">
    <name type="scientific">Prevotella dentalis (strain ATCC 49559 / DSM 3688 / JCM 13448 / NCTC 12043 / ES 2772)</name>
    <name type="common">Mitsuokella dentalis</name>
    <dbReference type="NCBI Taxonomy" id="908937"/>
    <lineage>
        <taxon>Bacteria</taxon>
        <taxon>Pseudomonadati</taxon>
        <taxon>Bacteroidota</taxon>
        <taxon>Bacteroidia</taxon>
        <taxon>Bacteroidales</taxon>
        <taxon>Prevotellaceae</taxon>
        <taxon>Prevotella</taxon>
    </lineage>
</organism>
<feature type="transmembrane region" description="Helical" evidence="1">
    <location>
        <begin position="120"/>
        <end position="142"/>
    </location>
</feature>
<proteinExistence type="predicted"/>
<accession>F9D2R2</accession>
<feature type="transmembrane region" description="Helical" evidence="1">
    <location>
        <begin position="251"/>
        <end position="271"/>
    </location>
</feature>
<reference evidence="2 3" key="1">
    <citation type="submission" date="2011-04" db="EMBL/GenBank/DDBJ databases">
        <authorList>
            <person name="Muzny D."/>
            <person name="Qin X."/>
            <person name="Deng J."/>
            <person name="Jiang H."/>
            <person name="Liu Y."/>
            <person name="Qu J."/>
            <person name="Song X.-Z."/>
            <person name="Zhang L."/>
            <person name="Thornton R."/>
            <person name="Coyle M."/>
            <person name="Francisco L."/>
            <person name="Jackson L."/>
            <person name="Javaid M."/>
            <person name="Korchina V."/>
            <person name="Kovar C."/>
            <person name="Mata R."/>
            <person name="Mathew T."/>
            <person name="Ngo R."/>
            <person name="Nguyen L."/>
            <person name="Nguyen N."/>
            <person name="Okwuonu G."/>
            <person name="Ongeri F."/>
            <person name="Pham C."/>
            <person name="Simmons D."/>
            <person name="Wilczek-Boney K."/>
            <person name="Hale W."/>
            <person name="Jakkamsetti A."/>
            <person name="Pham P."/>
            <person name="Ruth R."/>
            <person name="San Lucas F."/>
            <person name="Warren J."/>
            <person name="Zhang J."/>
            <person name="Zhao Z."/>
            <person name="Zhou C."/>
            <person name="Zhu D."/>
            <person name="Lee S."/>
            <person name="Bess C."/>
            <person name="Blankenburg K."/>
            <person name="Forbes L."/>
            <person name="Fu Q."/>
            <person name="Gubbala S."/>
            <person name="Hirani K."/>
            <person name="Jayaseelan J.C."/>
            <person name="Lara F."/>
            <person name="Munidasa M."/>
            <person name="Palculict T."/>
            <person name="Patil S."/>
            <person name="Pu L.-L."/>
            <person name="Saada N."/>
            <person name="Tang L."/>
            <person name="Weissenberger G."/>
            <person name="Zhu Y."/>
            <person name="Hemphill L."/>
            <person name="Shang Y."/>
            <person name="Youmans B."/>
            <person name="Ayvaz T."/>
            <person name="Ross M."/>
            <person name="Santibanez J."/>
            <person name="Aqrawi P."/>
            <person name="Gross S."/>
            <person name="Joshi V."/>
            <person name="Fowler G."/>
            <person name="Nazareth L."/>
            <person name="Reid J."/>
            <person name="Worley K."/>
            <person name="Petrosino J."/>
            <person name="Highlander S."/>
            <person name="Gibbs R."/>
        </authorList>
    </citation>
    <scope>NUCLEOTIDE SEQUENCE [LARGE SCALE GENOMIC DNA]</scope>
    <source>
        <strain evidence="2 3">DSM 3688</strain>
    </source>
</reference>
<keyword evidence="1" id="KW-1133">Transmembrane helix</keyword>
<feature type="transmembrane region" description="Helical" evidence="1">
    <location>
        <begin position="84"/>
        <end position="108"/>
    </location>
</feature>
<sequence>MFSEYCYFSGNVVFLRQMNHDMEQNEKTLWQVVKGYFNALPDKENEEETIAQIDSGVAFHGANLWVLVFAIFIASLGLNVNSTAVIIGAMLISPLMGPIIGMGLAVGVSDLELLKRSIKSYLVATLISVLTATLYFLITPLTEAQSELLARTSPTLYDVLIALCGGAAGILALSTKGKGNVIPGVAIATALMPPLCTAGYGLAVGRPAYFFGAFYLFFINTVFIALATFVGVRMLRFRHKTFVDPAKLAKVNRYIVGIVVLTMLPATYMTVQIIRQSVRENDTRKFVRNELSFKGTQIISQNRDEKTKTLNVVAVGRVITPEAIAQARGLMDEYRLGGYRLNVIQGSQSDSLLLSRVLSNATTGTQVSKQKLLEQAEQIHALETQLGDYTQYAHLGLVIRGELRAVCPAAGSVSLSLVTEARTDTAATRQYVLAVVGCPRGLNATDRRRLHDWLQERTKADSLRLLVAQ</sequence>
<feature type="transmembrane region" description="Helical" evidence="1">
    <location>
        <begin position="154"/>
        <end position="174"/>
    </location>
</feature>
<dbReference type="EMBL" id="AFPW01000015">
    <property type="protein sequence ID" value="EGQ15379.1"/>
    <property type="molecule type" value="Genomic_DNA"/>
</dbReference>
<dbReference type="InterPro" id="IPR005240">
    <property type="entry name" value="DUF389"/>
</dbReference>
<keyword evidence="1" id="KW-0812">Transmembrane</keyword>
<name>F9D2R2_PREDD</name>
<dbReference type="PANTHER" id="PTHR20992">
    <property type="entry name" value="AT15442P-RELATED"/>
    <property type="match status" value="1"/>
</dbReference>
<feature type="transmembrane region" description="Helical" evidence="1">
    <location>
        <begin position="209"/>
        <end position="230"/>
    </location>
</feature>
<keyword evidence="1" id="KW-0472">Membrane</keyword>
<evidence type="ECO:0000313" key="2">
    <source>
        <dbReference type="EMBL" id="EGQ15379.1"/>
    </source>
</evidence>
<comment type="caution">
    <text evidence="2">The sequence shown here is derived from an EMBL/GenBank/DDBJ whole genome shotgun (WGS) entry which is preliminary data.</text>
</comment>
<evidence type="ECO:0000256" key="1">
    <source>
        <dbReference type="SAM" id="Phobius"/>
    </source>
</evidence>
<feature type="transmembrane region" description="Helical" evidence="1">
    <location>
        <begin position="181"/>
        <end position="203"/>
    </location>
</feature>
<feature type="transmembrane region" description="Helical" evidence="1">
    <location>
        <begin position="57"/>
        <end position="78"/>
    </location>
</feature>